<accession>F7NIT7</accession>
<evidence type="ECO:0000256" key="11">
    <source>
        <dbReference type="ARBA" id="ARBA00025198"/>
    </source>
</evidence>
<dbReference type="NCBIfam" id="TIGR01144">
    <property type="entry name" value="ATP_synt_b"/>
    <property type="match status" value="1"/>
</dbReference>
<keyword evidence="4 13" id="KW-0138">CF(0)</keyword>
<dbReference type="InterPro" id="IPR050059">
    <property type="entry name" value="ATP_synthase_B_chain"/>
</dbReference>
<keyword evidence="5 13" id="KW-0812">Transmembrane</keyword>
<keyword evidence="9 13" id="KW-0472">Membrane</keyword>
<dbReference type="Proteomes" id="UP000003240">
    <property type="component" value="Unassembled WGS sequence"/>
</dbReference>
<evidence type="ECO:0000256" key="14">
    <source>
        <dbReference type="RuleBase" id="RU003848"/>
    </source>
</evidence>
<evidence type="ECO:0000256" key="15">
    <source>
        <dbReference type="SAM" id="Coils"/>
    </source>
</evidence>
<evidence type="ECO:0000256" key="7">
    <source>
        <dbReference type="ARBA" id="ARBA00022989"/>
    </source>
</evidence>
<protein>
    <recommendedName>
        <fullName evidence="13">ATP synthase subunit b</fullName>
    </recommendedName>
    <alternativeName>
        <fullName evidence="13">ATP synthase F(0) sector subunit b</fullName>
    </alternativeName>
    <alternativeName>
        <fullName evidence="13">ATPase subunit I</fullName>
    </alternativeName>
    <alternativeName>
        <fullName evidence="13">F-type ATPase subunit b</fullName>
        <shortName evidence="13">F-ATPase subunit b</shortName>
    </alternativeName>
</protein>
<keyword evidence="17" id="KW-1185">Reference proteome</keyword>
<evidence type="ECO:0000256" key="4">
    <source>
        <dbReference type="ARBA" id="ARBA00022547"/>
    </source>
</evidence>
<dbReference type="eggNOG" id="COG0711">
    <property type="taxonomic scope" value="Bacteria"/>
</dbReference>
<comment type="function">
    <text evidence="11 13">F(1)F(0) ATP synthase produces ATP from ADP in the presence of a proton or sodium gradient. F-type ATPases consist of two structural domains, F(1) containing the extramembraneous catalytic core and F(0) containing the membrane proton channel, linked together by a central stalk and a peripheral stalk. During catalysis, ATP synthesis in the catalytic domain of F(1) is coupled via a rotary mechanism of the central stalk subunits to proton translocation.</text>
</comment>
<dbReference type="AlphaFoldDB" id="F7NIT7"/>
<proteinExistence type="inferred from homology"/>
<dbReference type="GO" id="GO:0012505">
    <property type="term" value="C:endomembrane system"/>
    <property type="evidence" value="ECO:0007669"/>
    <property type="project" value="UniProtKB-SubCell"/>
</dbReference>
<comment type="caution">
    <text evidence="16">The sequence shown here is derived from an EMBL/GenBank/DDBJ whole genome shotgun (WGS) entry which is preliminary data.</text>
</comment>
<comment type="similarity">
    <text evidence="1 13 14">Belongs to the ATPase B chain family.</text>
</comment>
<evidence type="ECO:0000256" key="12">
    <source>
        <dbReference type="ARBA" id="ARBA00037847"/>
    </source>
</evidence>
<keyword evidence="3 13" id="KW-1003">Cell membrane</keyword>
<dbReference type="CDD" id="cd06503">
    <property type="entry name" value="ATP-synt_Fo_b"/>
    <property type="match status" value="1"/>
</dbReference>
<evidence type="ECO:0000313" key="16">
    <source>
        <dbReference type="EMBL" id="EGO64060.1"/>
    </source>
</evidence>
<gene>
    <name evidence="13" type="primary">atpF</name>
    <name evidence="16" type="ORF">ALO_09949</name>
</gene>
<dbReference type="STRING" id="1009370.ALO_09949"/>
<evidence type="ECO:0000256" key="10">
    <source>
        <dbReference type="ARBA" id="ARBA00023310"/>
    </source>
</evidence>
<dbReference type="HAMAP" id="MF_01398">
    <property type="entry name" value="ATP_synth_b_bprime"/>
    <property type="match status" value="1"/>
</dbReference>
<keyword evidence="15" id="KW-0175">Coiled coil</keyword>
<dbReference type="GO" id="GO:0005886">
    <property type="term" value="C:plasma membrane"/>
    <property type="evidence" value="ECO:0007669"/>
    <property type="project" value="UniProtKB-SubCell"/>
</dbReference>
<evidence type="ECO:0000256" key="5">
    <source>
        <dbReference type="ARBA" id="ARBA00022692"/>
    </source>
</evidence>
<dbReference type="EMBL" id="AFGF01000079">
    <property type="protein sequence ID" value="EGO64060.1"/>
    <property type="molecule type" value="Genomic_DNA"/>
</dbReference>
<evidence type="ECO:0000256" key="8">
    <source>
        <dbReference type="ARBA" id="ARBA00023065"/>
    </source>
</evidence>
<keyword evidence="7 13" id="KW-1133">Transmembrane helix</keyword>
<dbReference type="RefSeq" id="WP_004573268.1">
    <property type="nucleotide sequence ID" value="NZ_AFGF01000079.1"/>
</dbReference>
<feature type="coiled-coil region" evidence="15">
    <location>
        <begin position="36"/>
        <end position="121"/>
    </location>
</feature>
<sequence length="171" mass="18927">MEETSLFSINPTLIAQIINFLLLLLLLAKVAWKPLIQIIDERKAKIAADIDSAEQNRVAAAELKAEYQKHLAEARVEAQAIVEKAIKLADQTKDEILTAARAEHERLLKSAQEQIVRERQQALHEIRNEVVAISIAAAGKIISQNLNSDVNAKLVDDFIAKLDDKQGGLSC</sequence>
<dbReference type="InterPro" id="IPR002146">
    <property type="entry name" value="ATP_synth_b/b'su_bac/chlpt"/>
</dbReference>
<evidence type="ECO:0000313" key="17">
    <source>
        <dbReference type="Proteomes" id="UP000003240"/>
    </source>
</evidence>
<dbReference type="OrthoDB" id="5518984at2"/>
<dbReference type="GO" id="GO:0046933">
    <property type="term" value="F:proton-transporting ATP synthase activity, rotational mechanism"/>
    <property type="evidence" value="ECO:0007669"/>
    <property type="project" value="UniProtKB-UniRule"/>
</dbReference>
<dbReference type="InterPro" id="IPR005864">
    <property type="entry name" value="ATP_synth_F0_bsu_bac"/>
</dbReference>
<name>F7NIT7_9FIRM</name>
<dbReference type="SUPFAM" id="SSF81573">
    <property type="entry name" value="F1F0 ATP synthase subunit B, membrane domain"/>
    <property type="match status" value="1"/>
</dbReference>
<dbReference type="PANTHER" id="PTHR33445">
    <property type="entry name" value="ATP SYNTHASE SUBUNIT B', CHLOROPLASTIC"/>
    <property type="match status" value="1"/>
</dbReference>
<dbReference type="Pfam" id="PF00430">
    <property type="entry name" value="ATP-synt_B"/>
    <property type="match status" value="1"/>
</dbReference>
<evidence type="ECO:0000256" key="1">
    <source>
        <dbReference type="ARBA" id="ARBA00005513"/>
    </source>
</evidence>
<evidence type="ECO:0000256" key="2">
    <source>
        <dbReference type="ARBA" id="ARBA00022448"/>
    </source>
</evidence>
<reference evidence="16 17" key="1">
    <citation type="journal article" date="2011" name="EMBO J.">
        <title>Structural diversity of bacterial flagellar motors.</title>
        <authorList>
            <person name="Chen S."/>
            <person name="Beeby M."/>
            <person name="Murphy G.E."/>
            <person name="Leadbetter J.R."/>
            <person name="Hendrixson D.R."/>
            <person name="Briegel A."/>
            <person name="Li Z."/>
            <person name="Shi J."/>
            <person name="Tocheva E.I."/>
            <person name="Muller A."/>
            <person name="Dobro M.J."/>
            <person name="Jensen G.J."/>
        </authorList>
    </citation>
    <scope>NUCLEOTIDE SEQUENCE [LARGE SCALE GENOMIC DNA]</scope>
    <source>
        <strain evidence="16 17">DSM 6540</strain>
    </source>
</reference>
<keyword evidence="8 13" id="KW-0406">Ion transport</keyword>
<comment type="function">
    <text evidence="13">Component of the F(0) channel, it forms part of the peripheral stalk, linking F(1) to F(0).</text>
</comment>
<evidence type="ECO:0000256" key="3">
    <source>
        <dbReference type="ARBA" id="ARBA00022475"/>
    </source>
</evidence>
<comment type="subcellular location">
    <subcellularLocation>
        <location evidence="13">Cell membrane</location>
        <topology evidence="13">Single-pass membrane protein</topology>
    </subcellularLocation>
    <subcellularLocation>
        <location evidence="12">Endomembrane system</location>
        <topology evidence="12">Single-pass membrane protein</topology>
    </subcellularLocation>
</comment>
<comment type="subunit">
    <text evidence="13">F-type ATPases have 2 components, F(1) - the catalytic core - and F(0) - the membrane proton channel. F(1) has five subunits: alpha(3), beta(3), gamma(1), delta(1), epsilon(1). F(0) has three main subunits: a(1), b(2) and c(10-14). The alpha and beta chains form an alternating ring which encloses part of the gamma chain. F(1) is attached to F(0) by a central stalk formed by the gamma and epsilon chains, while a peripheral stalk is formed by the delta and b chains.</text>
</comment>
<keyword evidence="10 13" id="KW-0066">ATP synthesis</keyword>
<dbReference type="Gene3D" id="1.20.5.620">
    <property type="entry name" value="F1F0 ATP synthase subunit B, membrane domain"/>
    <property type="match status" value="1"/>
</dbReference>
<dbReference type="InterPro" id="IPR028987">
    <property type="entry name" value="ATP_synth_B-like_membr_sf"/>
</dbReference>
<evidence type="ECO:0000256" key="13">
    <source>
        <dbReference type="HAMAP-Rule" id="MF_01398"/>
    </source>
</evidence>
<keyword evidence="2 13" id="KW-0813">Transport</keyword>
<keyword evidence="6 13" id="KW-0375">Hydrogen ion transport</keyword>
<dbReference type="GO" id="GO:0045259">
    <property type="term" value="C:proton-transporting ATP synthase complex"/>
    <property type="evidence" value="ECO:0007669"/>
    <property type="project" value="UniProtKB-KW"/>
</dbReference>
<dbReference type="PANTHER" id="PTHR33445:SF1">
    <property type="entry name" value="ATP SYNTHASE SUBUNIT B"/>
    <property type="match status" value="1"/>
</dbReference>
<dbReference type="GO" id="GO:0046961">
    <property type="term" value="F:proton-transporting ATPase activity, rotational mechanism"/>
    <property type="evidence" value="ECO:0007669"/>
    <property type="project" value="TreeGrafter"/>
</dbReference>
<feature type="transmembrane region" description="Helical" evidence="13">
    <location>
        <begin position="12"/>
        <end position="32"/>
    </location>
</feature>
<evidence type="ECO:0000256" key="9">
    <source>
        <dbReference type="ARBA" id="ARBA00023136"/>
    </source>
</evidence>
<evidence type="ECO:0000256" key="6">
    <source>
        <dbReference type="ARBA" id="ARBA00022781"/>
    </source>
</evidence>
<organism evidence="16 17">
    <name type="scientific">Acetonema longum DSM 6540</name>
    <dbReference type="NCBI Taxonomy" id="1009370"/>
    <lineage>
        <taxon>Bacteria</taxon>
        <taxon>Bacillati</taxon>
        <taxon>Bacillota</taxon>
        <taxon>Negativicutes</taxon>
        <taxon>Acetonemataceae</taxon>
        <taxon>Acetonema</taxon>
    </lineage>
</organism>